<keyword evidence="3" id="KW-1185">Reference proteome</keyword>
<dbReference type="Proteomes" id="UP000308713">
    <property type="component" value="Unassembled WGS sequence"/>
</dbReference>
<feature type="transmembrane region" description="Helical" evidence="1">
    <location>
        <begin position="12"/>
        <end position="30"/>
    </location>
</feature>
<name>A0A5C4SNH6_9FLAO</name>
<dbReference type="OrthoDB" id="965642at2"/>
<keyword evidence="1" id="KW-0812">Transmembrane</keyword>
<keyword evidence="1" id="KW-0472">Membrane</keyword>
<keyword evidence="1" id="KW-1133">Transmembrane helix</keyword>
<dbReference type="RefSeq" id="WP_139695312.1">
    <property type="nucleotide sequence ID" value="NZ_CP074074.1"/>
</dbReference>
<organism evidence="2 3">
    <name type="scientific">Allotamlana fucoidanivorans</name>
    <dbReference type="NCBI Taxonomy" id="2583814"/>
    <lineage>
        <taxon>Bacteria</taxon>
        <taxon>Pseudomonadati</taxon>
        <taxon>Bacteroidota</taxon>
        <taxon>Flavobacteriia</taxon>
        <taxon>Flavobacteriales</taxon>
        <taxon>Flavobacteriaceae</taxon>
        <taxon>Allotamlana</taxon>
    </lineage>
</organism>
<accession>A0A5C4SNH6</accession>
<dbReference type="AlphaFoldDB" id="A0A5C4SNH6"/>
<gene>
    <name evidence="2" type="ORF">FGF67_04615</name>
</gene>
<dbReference type="EMBL" id="VDCS01000004">
    <property type="protein sequence ID" value="TNJ45668.1"/>
    <property type="molecule type" value="Genomic_DNA"/>
</dbReference>
<comment type="caution">
    <text evidence="2">The sequence shown here is derived from an EMBL/GenBank/DDBJ whole genome shotgun (WGS) entry which is preliminary data.</text>
</comment>
<dbReference type="Gene3D" id="3.30.300.250">
    <property type="match status" value="1"/>
</dbReference>
<evidence type="ECO:0000313" key="2">
    <source>
        <dbReference type="EMBL" id="TNJ45668.1"/>
    </source>
</evidence>
<protein>
    <submittedName>
        <fullName evidence="2">Uncharacterized protein</fullName>
    </submittedName>
</protein>
<evidence type="ECO:0000313" key="3">
    <source>
        <dbReference type="Proteomes" id="UP000308713"/>
    </source>
</evidence>
<proteinExistence type="predicted"/>
<sequence>MKKANKTLLFRIVFSITAFAIGFFGVTYLLKDDLADKLQQAATELNKQTPLEIDQYTRLDSASSIAKTNFIYHYTLKDLKKSEVNLKEVENYIKPNVIENVKNSPELKFYRDNNVTIDFKYYDVNGDFFTQISVTPELYNPKKLP</sequence>
<reference evidence="2 3" key="1">
    <citation type="submission" date="2019-05" db="EMBL/GenBank/DDBJ databases">
        <title>Tamlana fucoidanivorans sp. nov., isolated from the surface of algae collected from Fujian province in China.</title>
        <authorList>
            <person name="Li J."/>
        </authorList>
    </citation>
    <scope>NUCLEOTIDE SEQUENCE [LARGE SCALE GENOMIC DNA]</scope>
    <source>
        <strain evidence="2 3">CW2-9</strain>
    </source>
</reference>
<evidence type="ECO:0000256" key="1">
    <source>
        <dbReference type="SAM" id="Phobius"/>
    </source>
</evidence>